<gene>
    <name evidence="12" type="ORF">J2S76_000506</name>
</gene>
<dbReference type="RefSeq" id="WP_307057218.1">
    <property type="nucleotide sequence ID" value="NZ_JAUSUH010000001.1"/>
</dbReference>
<dbReference type="InterPro" id="IPR050764">
    <property type="entry name" value="CbbQ/NirQ/NorQ/GpvN"/>
</dbReference>
<reference evidence="12 13" key="1">
    <citation type="submission" date="2023-07" db="EMBL/GenBank/DDBJ databases">
        <title>Genomic Encyclopedia of Type Strains, Phase IV (KMG-IV): sequencing the most valuable type-strain genomes for metagenomic binning, comparative biology and taxonomic classification.</title>
        <authorList>
            <person name="Goeker M."/>
        </authorList>
    </citation>
    <scope>NUCLEOTIDE SEQUENCE [LARGE SCALE GENOMIC DNA]</scope>
    <source>
        <strain evidence="12 13">DSM 1277</strain>
    </source>
</reference>
<keyword evidence="5" id="KW-0378">Hydrolase</keyword>
<dbReference type="CDD" id="cd00009">
    <property type="entry name" value="AAA"/>
    <property type="match status" value="1"/>
</dbReference>
<evidence type="ECO:0000256" key="3">
    <source>
        <dbReference type="ARBA" id="ARBA00022490"/>
    </source>
</evidence>
<comment type="caution">
    <text evidence="12">The sequence shown here is derived from an EMBL/GenBank/DDBJ whole genome shotgun (WGS) entry which is preliminary data.</text>
</comment>
<name>A0ABU0DCT0_9HYPH</name>
<dbReference type="EMBL" id="JAUSUH010000001">
    <property type="protein sequence ID" value="MDQ0346105.1"/>
    <property type="molecule type" value="Genomic_DNA"/>
</dbReference>
<evidence type="ECO:0000256" key="7">
    <source>
        <dbReference type="ARBA" id="ARBA00022987"/>
    </source>
</evidence>
<dbReference type="Gene3D" id="3.40.50.300">
    <property type="entry name" value="P-loop containing nucleotide triphosphate hydrolases"/>
    <property type="match status" value="1"/>
</dbReference>
<dbReference type="InterPro" id="IPR011704">
    <property type="entry name" value="ATPase_dyneun-rel_AAA"/>
</dbReference>
<dbReference type="PANTHER" id="PTHR42759:SF1">
    <property type="entry name" value="MAGNESIUM-CHELATASE SUBUNIT CHLD"/>
    <property type="match status" value="1"/>
</dbReference>
<dbReference type="Proteomes" id="UP001238467">
    <property type="component" value="Unassembled WGS sequence"/>
</dbReference>
<dbReference type="InterPro" id="IPR013462">
    <property type="entry name" value="Gas-vesicle_GvpN"/>
</dbReference>
<keyword evidence="3" id="KW-0963">Cytoplasm</keyword>
<feature type="domain" description="AAA+ ATPase" evidence="11">
    <location>
        <begin position="64"/>
        <end position="232"/>
    </location>
</feature>
<evidence type="ECO:0000256" key="1">
    <source>
        <dbReference type="ARBA" id="ARBA00004496"/>
    </source>
</evidence>
<dbReference type="PANTHER" id="PTHR42759">
    <property type="entry name" value="MOXR FAMILY PROTEIN"/>
    <property type="match status" value="1"/>
</dbReference>
<dbReference type="InterPro" id="IPR003593">
    <property type="entry name" value="AAA+_ATPase"/>
</dbReference>
<keyword evidence="7" id="KW-0304">Gas vesicle</keyword>
<comment type="subcellular location">
    <subcellularLocation>
        <location evidence="1">Cytoplasm</location>
    </subcellularLocation>
    <subcellularLocation>
        <location evidence="8">Gas vesicle</location>
    </subcellularLocation>
</comment>
<feature type="region of interest" description="Disordered" evidence="10">
    <location>
        <begin position="23"/>
        <end position="43"/>
    </location>
</feature>
<evidence type="ECO:0000313" key="13">
    <source>
        <dbReference type="Proteomes" id="UP001238467"/>
    </source>
</evidence>
<dbReference type="Pfam" id="PF07728">
    <property type="entry name" value="AAA_5"/>
    <property type="match status" value="1"/>
</dbReference>
<evidence type="ECO:0000313" key="12">
    <source>
        <dbReference type="EMBL" id="MDQ0346105.1"/>
    </source>
</evidence>
<comment type="similarity">
    <text evidence="2">Belongs to the CbbQ/NirQ/NorQ/GpvN family.</text>
</comment>
<sequence>MTSEAASKDPISVLSGFGAGMATSASKNGGRSTPSALTPRPRSGFVETEQVRDLTRRGLGFLNAGYPLHFRGPAGTGKTTLALHVAAQLGRPVIIITGDNELGTADLVGSQRGYHYRKVVDQFIHNVTKLEETANQHWTDHRLTTACREGFTLVYDEFTRSRPETHNVLLGVFEERMLFLPAQAREECYIKVHPEFRAIFTSNPQEYAGVHASQDALADRLATIDVDYPDRAMELAVASARTGMAEASAARIIDLVRAFRASGDYQQTPTMRASLMIARVAALEGLDVSVDDPRFVQLCSDALESRIFSGQRAEAVAREQRRAALYALIETYCPSVAKPRARRAGGGARAGVEGALP</sequence>
<keyword evidence="6" id="KW-0067">ATP-binding</keyword>
<evidence type="ECO:0000256" key="5">
    <source>
        <dbReference type="ARBA" id="ARBA00022801"/>
    </source>
</evidence>
<proteinExistence type="inferred from homology"/>
<accession>A0ABU0DCT0</accession>
<evidence type="ECO:0000256" key="2">
    <source>
        <dbReference type="ARBA" id="ARBA00009417"/>
    </source>
</evidence>
<dbReference type="InterPro" id="IPR027417">
    <property type="entry name" value="P-loop_NTPase"/>
</dbReference>
<evidence type="ECO:0000256" key="10">
    <source>
        <dbReference type="SAM" id="MobiDB-lite"/>
    </source>
</evidence>
<dbReference type="NCBIfam" id="TIGR02640">
    <property type="entry name" value="gas_vesic_GvpN"/>
    <property type="match status" value="1"/>
</dbReference>
<keyword evidence="4" id="KW-0547">Nucleotide-binding</keyword>
<keyword evidence="13" id="KW-1185">Reference proteome</keyword>
<comment type="catalytic activity">
    <reaction evidence="9">
        <text>ATP + H2O = ADP + phosphate + H(+)</text>
        <dbReference type="Rhea" id="RHEA:13065"/>
        <dbReference type="ChEBI" id="CHEBI:15377"/>
        <dbReference type="ChEBI" id="CHEBI:15378"/>
        <dbReference type="ChEBI" id="CHEBI:30616"/>
        <dbReference type="ChEBI" id="CHEBI:43474"/>
        <dbReference type="ChEBI" id="CHEBI:456216"/>
    </reaction>
</comment>
<organism evidence="12 13">
    <name type="scientific">Ancylobacter vacuolatus</name>
    <dbReference type="NCBI Taxonomy" id="223389"/>
    <lineage>
        <taxon>Bacteria</taxon>
        <taxon>Pseudomonadati</taxon>
        <taxon>Pseudomonadota</taxon>
        <taxon>Alphaproteobacteria</taxon>
        <taxon>Hyphomicrobiales</taxon>
        <taxon>Xanthobacteraceae</taxon>
        <taxon>Ancylobacter</taxon>
    </lineage>
</organism>
<protein>
    <submittedName>
        <fullName evidence="12">Gas vesicle protein GvpN</fullName>
    </submittedName>
</protein>
<dbReference type="SUPFAM" id="SSF52540">
    <property type="entry name" value="P-loop containing nucleoside triphosphate hydrolases"/>
    <property type="match status" value="1"/>
</dbReference>
<evidence type="ECO:0000256" key="4">
    <source>
        <dbReference type="ARBA" id="ARBA00022741"/>
    </source>
</evidence>
<evidence type="ECO:0000256" key="6">
    <source>
        <dbReference type="ARBA" id="ARBA00022840"/>
    </source>
</evidence>
<evidence type="ECO:0000259" key="11">
    <source>
        <dbReference type="SMART" id="SM00382"/>
    </source>
</evidence>
<dbReference type="SMART" id="SM00382">
    <property type="entry name" value="AAA"/>
    <property type="match status" value="1"/>
</dbReference>
<feature type="compositionally biased region" description="Polar residues" evidence="10">
    <location>
        <begin position="23"/>
        <end position="36"/>
    </location>
</feature>
<evidence type="ECO:0000256" key="8">
    <source>
        <dbReference type="ARBA" id="ARBA00035108"/>
    </source>
</evidence>
<evidence type="ECO:0000256" key="9">
    <source>
        <dbReference type="ARBA" id="ARBA00049360"/>
    </source>
</evidence>